<comment type="cofactor">
    <cofactor evidence="1 11">
        <name>pyridoxal 5'-phosphate</name>
        <dbReference type="ChEBI" id="CHEBI:597326"/>
    </cofactor>
</comment>
<comment type="subunit">
    <text evidence="4 11">Homodimer.</text>
</comment>
<dbReference type="InterPro" id="IPR004839">
    <property type="entry name" value="Aminotransferase_I/II_large"/>
</dbReference>
<dbReference type="InterPro" id="IPR015421">
    <property type="entry name" value="PyrdxlP-dep_Trfase_major"/>
</dbReference>
<feature type="domain" description="Aminotransferase class I/classII large" evidence="12">
    <location>
        <begin position="42"/>
        <end position="353"/>
    </location>
</feature>
<organism evidence="13 14">
    <name type="scientific">Noviluteimonas gilva</name>
    <dbReference type="NCBI Taxonomy" id="2682097"/>
    <lineage>
        <taxon>Bacteria</taxon>
        <taxon>Pseudomonadati</taxon>
        <taxon>Pseudomonadota</taxon>
        <taxon>Gammaproteobacteria</taxon>
        <taxon>Lysobacterales</taxon>
        <taxon>Lysobacteraceae</taxon>
        <taxon>Noviluteimonas</taxon>
    </lineage>
</organism>
<evidence type="ECO:0000313" key="14">
    <source>
        <dbReference type="Proteomes" id="UP000479692"/>
    </source>
</evidence>
<protein>
    <recommendedName>
        <fullName evidence="11">Histidinol-phosphate aminotransferase</fullName>
        <ecNumber evidence="11">2.6.1.9</ecNumber>
    </recommendedName>
    <alternativeName>
        <fullName evidence="11">Imidazole acetol-phosphate transaminase</fullName>
    </alternativeName>
</protein>
<dbReference type="Gene3D" id="3.90.1150.10">
    <property type="entry name" value="Aspartate Aminotransferase, domain 1"/>
    <property type="match status" value="1"/>
</dbReference>
<evidence type="ECO:0000259" key="12">
    <source>
        <dbReference type="Pfam" id="PF00155"/>
    </source>
</evidence>
<dbReference type="InterPro" id="IPR015422">
    <property type="entry name" value="PyrdxlP-dep_Trfase_small"/>
</dbReference>
<comment type="pathway">
    <text evidence="2 11">Amino-acid biosynthesis; L-histidine biosynthesis; L-histidine from 5-phospho-alpha-D-ribose 1-diphosphate: step 7/9.</text>
</comment>
<dbReference type="PANTHER" id="PTHR42885:SF2">
    <property type="entry name" value="HISTIDINOL-PHOSPHATE AMINOTRANSFERASE"/>
    <property type="match status" value="1"/>
</dbReference>
<evidence type="ECO:0000256" key="4">
    <source>
        <dbReference type="ARBA" id="ARBA00011738"/>
    </source>
</evidence>
<dbReference type="SUPFAM" id="SSF53383">
    <property type="entry name" value="PLP-dependent transferases"/>
    <property type="match status" value="1"/>
</dbReference>
<dbReference type="Proteomes" id="UP000479692">
    <property type="component" value="Unassembled WGS sequence"/>
</dbReference>
<dbReference type="AlphaFoldDB" id="A0A7C9MMT8"/>
<dbReference type="Pfam" id="PF00155">
    <property type="entry name" value="Aminotran_1_2"/>
    <property type="match status" value="1"/>
</dbReference>
<dbReference type="InterPro" id="IPR005861">
    <property type="entry name" value="HisP_aminotrans"/>
</dbReference>
<dbReference type="GO" id="GO:0030170">
    <property type="term" value="F:pyridoxal phosphate binding"/>
    <property type="evidence" value="ECO:0007669"/>
    <property type="project" value="InterPro"/>
</dbReference>
<name>A0A7C9MMT8_9GAMM</name>
<gene>
    <name evidence="11 13" type="primary">hisC</name>
    <name evidence="13" type="ORF">GN331_10875</name>
</gene>
<evidence type="ECO:0000256" key="5">
    <source>
        <dbReference type="ARBA" id="ARBA00022576"/>
    </source>
</evidence>
<keyword evidence="8 11" id="KW-0663">Pyridoxal phosphate</keyword>
<dbReference type="InterPro" id="IPR015424">
    <property type="entry name" value="PyrdxlP-dep_Trfase"/>
</dbReference>
<evidence type="ECO:0000256" key="6">
    <source>
        <dbReference type="ARBA" id="ARBA00022605"/>
    </source>
</evidence>
<feature type="modified residue" description="N6-(pyridoxal phosphate)lysine" evidence="11">
    <location>
        <position position="221"/>
    </location>
</feature>
<comment type="caution">
    <text evidence="13">The sequence shown here is derived from an EMBL/GenBank/DDBJ whole genome shotgun (WGS) entry which is preliminary data.</text>
</comment>
<sequence>MNVFRSSDPVALLREDLRDFVGYRSARIDTVQGEVWLNANEACTASFIDPSGALHRYPSPQPERLVDALARLYGCDSTQVLVSRGSDESIDLLVRAFCTPGRDAVVVTPPVFGMYAVSARLHGARVVEAPLFDDGDDYRVDLDAVGHAAIALGAKVVFLCSPGNPAGGVIPRDGVTALARLLDARALVVIDEAYVEFADAPWLTRDVATLRNLVVLRTLSKAHALAGARIGCAIADPGVVAALRRCQAPYPIPAISAAVAIDALSPAALAATASRITETKLARERLRESLRMLPGIRRVYPSQANFFLVRFDDADSAWRRLCGAGVIVRDMRAMPALHDALRITVGAPHDNIRMLDALRGTVP</sequence>
<dbReference type="NCBIfam" id="TIGR01141">
    <property type="entry name" value="hisC"/>
    <property type="match status" value="1"/>
</dbReference>
<evidence type="ECO:0000256" key="9">
    <source>
        <dbReference type="ARBA" id="ARBA00023102"/>
    </source>
</evidence>
<keyword evidence="14" id="KW-1185">Reference proteome</keyword>
<evidence type="ECO:0000256" key="7">
    <source>
        <dbReference type="ARBA" id="ARBA00022679"/>
    </source>
</evidence>
<keyword evidence="7 11" id="KW-0808">Transferase</keyword>
<dbReference type="GO" id="GO:0000105">
    <property type="term" value="P:L-histidine biosynthetic process"/>
    <property type="evidence" value="ECO:0007669"/>
    <property type="project" value="UniProtKB-UniRule"/>
</dbReference>
<comment type="similarity">
    <text evidence="3 11">Belongs to the class-II pyridoxal-phosphate-dependent aminotransferase family. Histidinol-phosphate aminotransferase subfamily.</text>
</comment>
<evidence type="ECO:0000256" key="8">
    <source>
        <dbReference type="ARBA" id="ARBA00022898"/>
    </source>
</evidence>
<comment type="catalytic activity">
    <reaction evidence="10 11">
        <text>L-histidinol phosphate + 2-oxoglutarate = 3-(imidazol-4-yl)-2-oxopropyl phosphate + L-glutamate</text>
        <dbReference type="Rhea" id="RHEA:23744"/>
        <dbReference type="ChEBI" id="CHEBI:16810"/>
        <dbReference type="ChEBI" id="CHEBI:29985"/>
        <dbReference type="ChEBI" id="CHEBI:57766"/>
        <dbReference type="ChEBI" id="CHEBI:57980"/>
        <dbReference type="EC" id="2.6.1.9"/>
    </reaction>
</comment>
<evidence type="ECO:0000256" key="11">
    <source>
        <dbReference type="HAMAP-Rule" id="MF_01023"/>
    </source>
</evidence>
<dbReference type="UniPathway" id="UPA00031">
    <property type="reaction ID" value="UER00012"/>
</dbReference>
<evidence type="ECO:0000256" key="10">
    <source>
        <dbReference type="ARBA" id="ARBA00047481"/>
    </source>
</evidence>
<dbReference type="Gene3D" id="3.40.640.10">
    <property type="entry name" value="Type I PLP-dependent aspartate aminotransferase-like (Major domain)"/>
    <property type="match status" value="1"/>
</dbReference>
<evidence type="ECO:0000313" key="13">
    <source>
        <dbReference type="EMBL" id="MUV14707.1"/>
    </source>
</evidence>
<dbReference type="HAMAP" id="MF_01023">
    <property type="entry name" value="HisC_aminotrans_2"/>
    <property type="match status" value="1"/>
</dbReference>
<dbReference type="PANTHER" id="PTHR42885">
    <property type="entry name" value="HISTIDINOL-PHOSPHATE AMINOTRANSFERASE-RELATED"/>
    <property type="match status" value="1"/>
</dbReference>
<keyword evidence="6 11" id="KW-0028">Amino-acid biosynthesis</keyword>
<dbReference type="EC" id="2.6.1.9" evidence="11"/>
<keyword evidence="9 11" id="KW-0368">Histidine biosynthesis</keyword>
<dbReference type="EMBL" id="WOXT01000002">
    <property type="protein sequence ID" value="MUV14707.1"/>
    <property type="molecule type" value="Genomic_DNA"/>
</dbReference>
<dbReference type="CDD" id="cd00609">
    <property type="entry name" value="AAT_like"/>
    <property type="match status" value="1"/>
</dbReference>
<evidence type="ECO:0000256" key="3">
    <source>
        <dbReference type="ARBA" id="ARBA00007970"/>
    </source>
</evidence>
<dbReference type="RefSeq" id="WP_156641991.1">
    <property type="nucleotide sequence ID" value="NZ_WOXT01000002.1"/>
</dbReference>
<accession>A0A7C9MMT8</accession>
<dbReference type="GO" id="GO:0004400">
    <property type="term" value="F:histidinol-phosphate transaminase activity"/>
    <property type="evidence" value="ECO:0007669"/>
    <property type="project" value="UniProtKB-UniRule"/>
</dbReference>
<keyword evidence="5 11" id="KW-0032">Aminotransferase</keyword>
<proteinExistence type="inferred from homology"/>
<reference evidence="13 14" key="1">
    <citation type="submission" date="2019-12" db="EMBL/GenBank/DDBJ databases">
        <authorList>
            <person name="Xu J."/>
        </authorList>
    </citation>
    <scope>NUCLEOTIDE SEQUENCE [LARGE SCALE GENOMIC DNA]</scope>
    <source>
        <strain evidence="13 14">HX-5-24</strain>
    </source>
</reference>
<evidence type="ECO:0000256" key="1">
    <source>
        <dbReference type="ARBA" id="ARBA00001933"/>
    </source>
</evidence>
<evidence type="ECO:0000256" key="2">
    <source>
        <dbReference type="ARBA" id="ARBA00005011"/>
    </source>
</evidence>